<evidence type="ECO:0000256" key="9">
    <source>
        <dbReference type="ARBA" id="ARBA00049940"/>
    </source>
</evidence>
<evidence type="ECO:0000256" key="10">
    <source>
        <dbReference type="HAMAP-Rule" id="MF_00454"/>
    </source>
</evidence>
<evidence type="ECO:0000256" key="1">
    <source>
        <dbReference type="ARBA" id="ARBA00004651"/>
    </source>
</evidence>
<evidence type="ECO:0000256" key="5">
    <source>
        <dbReference type="ARBA" id="ARBA00023136"/>
    </source>
</evidence>
<gene>
    <name evidence="12" type="primary">crcB_2</name>
    <name evidence="10" type="synonym">crcB</name>
    <name evidence="10" type="synonym">fluC</name>
    <name evidence="12" type="ORF">GCM10009544_40490</name>
</gene>
<evidence type="ECO:0000256" key="3">
    <source>
        <dbReference type="ARBA" id="ARBA00022692"/>
    </source>
</evidence>
<keyword evidence="5 10" id="KW-0472">Membrane</keyword>
<comment type="function">
    <text evidence="9 10">Fluoride-specific ion channel. Important for reducing fluoride concentration in the cell, thus reducing its toxicity.</text>
</comment>
<comment type="catalytic activity">
    <reaction evidence="8">
        <text>fluoride(in) = fluoride(out)</text>
        <dbReference type="Rhea" id="RHEA:76159"/>
        <dbReference type="ChEBI" id="CHEBI:17051"/>
    </reaction>
    <physiologicalReaction direction="left-to-right" evidence="8">
        <dbReference type="Rhea" id="RHEA:76160"/>
    </physiologicalReaction>
</comment>
<evidence type="ECO:0000256" key="4">
    <source>
        <dbReference type="ARBA" id="ARBA00022989"/>
    </source>
</evidence>
<dbReference type="InterPro" id="IPR003691">
    <property type="entry name" value="FluC"/>
</dbReference>
<feature type="binding site" evidence="10">
    <location>
        <position position="106"/>
    </location>
    <ligand>
        <name>Na(+)</name>
        <dbReference type="ChEBI" id="CHEBI:29101"/>
        <note>structural</note>
    </ligand>
</feature>
<evidence type="ECO:0000313" key="13">
    <source>
        <dbReference type="Proteomes" id="UP001499895"/>
    </source>
</evidence>
<feature type="transmembrane region" description="Helical" evidence="10">
    <location>
        <begin position="61"/>
        <end position="83"/>
    </location>
</feature>
<feature type="region of interest" description="Disordered" evidence="11">
    <location>
        <begin position="1"/>
        <end position="24"/>
    </location>
</feature>
<keyword evidence="3 10" id="KW-0812">Transmembrane</keyword>
<evidence type="ECO:0000256" key="6">
    <source>
        <dbReference type="ARBA" id="ARBA00023303"/>
    </source>
</evidence>
<keyword evidence="6 10" id="KW-0407">Ion channel</keyword>
<feature type="transmembrane region" description="Helical" evidence="10">
    <location>
        <begin position="95"/>
        <end position="113"/>
    </location>
</feature>
<feature type="transmembrane region" description="Helical" evidence="10">
    <location>
        <begin position="125"/>
        <end position="146"/>
    </location>
</feature>
<dbReference type="RefSeq" id="WP_344092689.1">
    <property type="nucleotide sequence ID" value="NZ_BAAAHB010000046.1"/>
</dbReference>
<keyword evidence="4 10" id="KW-1133">Transmembrane helix</keyword>
<evidence type="ECO:0000256" key="8">
    <source>
        <dbReference type="ARBA" id="ARBA00035585"/>
    </source>
</evidence>
<evidence type="ECO:0000256" key="7">
    <source>
        <dbReference type="ARBA" id="ARBA00035120"/>
    </source>
</evidence>
<keyword evidence="13" id="KW-1185">Reference proteome</keyword>
<proteinExistence type="inferred from homology"/>
<dbReference type="HAMAP" id="MF_00454">
    <property type="entry name" value="FluC"/>
    <property type="match status" value="1"/>
</dbReference>
<evidence type="ECO:0000256" key="2">
    <source>
        <dbReference type="ARBA" id="ARBA00022475"/>
    </source>
</evidence>
<feature type="binding site" evidence="10">
    <location>
        <position position="103"/>
    </location>
    <ligand>
        <name>Na(+)</name>
        <dbReference type="ChEBI" id="CHEBI:29101"/>
        <note>structural</note>
    </ligand>
</feature>
<dbReference type="EMBL" id="BAAAHB010000046">
    <property type="protein sequence ID" value="GAA0474364.1"/>
    <property type="molecule type" value="Genomic_DNA"/>
</dbReference>
<protein>
    <recommendedName>
        <fullName evidence="10">Fluoride-specific ion channel FluC</fullName>
    </recommendedName>
</protein>
<evidence type="ECO:0000256" key="11">
    <source>
        <dbReference type="SAM" id="MobiDB-lite"/>
    </source>
</evidence>
<organism evidence="12 13">
    <name type="scientific">Streptomyces stramineus</name>
    <dbReference type="NCBI Taxonomy" id="173861"/>
    <lineage>
        <taxon>Bacteria</taxon>
        <taxon>Bacillati</taxon>
        <taxon>Actinomycetota</taxon>
        <taxon>Actinomycetes</taxon>
        <taxon>Kitasatosporales</taxon>
        <taxon>Streptomycetaceae</taxon>
        <taxon>Streptomyces</taxon>
    </lineage>
</organism>
<keyword evidence="2 10" id="KW-1003">Cell membrane</keyword>
<reference evidence="13" key="1">
    <citation type="journal article" date="2019" name="Int. J. Syst. Evol. Microbiol.">
        <title>The Global Catalogue of Microorganisms (GCM) 10K type strain sequencing project: providing services to taxonomists for standard genome sequencing and annotation.</title>
        <authorList>
            <consortium name="The Broad Institute Genomics Platform"/>
            <consortium name="The Broad Institute Genome Sequencing Center for Infectious Disease"/>
            <person name="Wu L."/>
            <person name="Ma J."/>
        </authorList>
    </citation>
    <scope>NUCLEOTIDE SEQUENCE [LARGE SCALE GENOMIC DNA]</scope>
    <source>
        <strain evidence="13">JCM 10649</strain>
    </source>
</reference>
<comment type="activity regulation">
    <text evidence="10">Na(+) is not transported, but it plays an essential structural role and its presence is essential for fluoride channel function.</text>
</comment>
<feature type="compositionally biased region" description="Pro residues" evidence="11">
    <location>
        <begin position="1"/>
        <end position="12"/>
    </location>
</feature>
<evidence type="ECO:0000313" key="12">
    <source>
        <dbReference type="EMBL" id="GAA0474364.1"/>
    </source>
</evidence>
<sequence length="159" mass="16087">MAAARPGPPVEPIDPDVGPEDVRGTAREHGPVLCAVSAGGGLGAAARYGAGLLWPAAGGGFPWTTFAVNVTGCALIGVLMAVLTGLPSPHRLLRPFLATGVLGGFTTFSTYAVDVRQLLTDDRAATALAYLAATPLAALAAVWAAAAATRRVLRREVAS</sequence>
<keyword evidence="10" id="KW-0813">Transport</keyword>
<dbReference type="PANTHER" id="PTHR28259:SF1">
    <property type="entry name" value="FLUORIDE EXPORT PROTEIN 1-RELATED"/>
    <property type="match status" value="1"/>
</dbReference>
<name>A0ABP3K9L3_9ACTN</name>
<dbReference type="Proteomes" id="UP001499895">
    <property type="component" value="Unassembled WGS sequence"/>
</dbReference>
<keyword evidence="10" id="KW-0406">Ion transport</keyword>
<dbReference type="PANTHER" id="PTHR28259">
    <property type="entry name" value="FLUORIDE EXPORT PROTEIN 1-RELATED"/>
    <property type="match status" value="1"/>
</dbReference>
<dbReference type="Pfam" id="PF02537">
    <property type="entry name" value="CRCB"/>
    <property type="match status" value="1"/>
</dbReference>
<accession>A0ABP3K9L3</accession>
<keyword evidence="10" id="KW-0479">Metal-binding</keyword>
<comment type="subcellular location">
    <subcellularLocation>
        <location evidence="1 10">Cell membrane</location>
        <topology evidence="1 10">Multi-pass membrane protein</topology>
    </subcellularLocation>
</comment>
<comment type="similarity">
    <text evidence="7 10">Belongs to the fluoride channel Fluc/FEX (TC 1.A.43) family.</text>
</comment>
<comment type="caution">
    <text evidence="12">The sequence shown here is derived from an EMBL/GenBank/DDBJ whole genome shotgun (WGS) entry which is preliminary data.</text>
</comment>
<keyword evidence="10" id="KW-0915">Sodium</keyword>